<dbReference type="Proteomes" id="UP000601435">
    <property type="component" value="Unassembled WGS sequence"/>
</dbReference>
<evidence type="ECO:0000313" key="2">
    <source>
        <dbReference type="Proteomes" id="UP000601435"/>
    </source>
</evidence>
<dbReference type="EMBL" id="CAJNJA010010408">
    <property type="protein sequence ID" value="CAE7257200.1"/>
    <property type="molecule type" value="Genomic_DNA"/>
</dbReference>
<proteinExistence type="predicted"/>
<dbReference type="AlphaFoldDB" id="A0A812M8L6"/>
<protein>
    <submittedName>
        <fullName evidence="1">Uncharacterized protein</fullName>
    </submittedName>
</protein>
<evidence type="ECO:0000313" key="1">
    <source>
        <dbReference type="EMBL" id="CAE7257200.1"/>
    </source>
</evidence>
<organism evidence="1 2">
    <name type="scientific">Symbiodinium necroappetens</name>
    <dbReference type="NCBI Taxonomy" id="1628268"/>
    <lineage>
        <taxon>Eukaryota</taxon>
        <taxon>Sar</taxon>
        <taxon>Alveolata</taxon>
        <taxon>Dinophyceae</taxon>
        <taxon>Suessiales</taxon>
        <taxon>Symbiodiniaceae</taxon>
        <taxon>Symbiodinium</taxon>
    </lineage>
</organism>
<name>A0A812M8L6_9DINO</name>
<feature type="non-terminal residue" evidence="1">
    <location>
        <position position="69"/>
    </location>
</feature>
<gene>
    <name evidence="1" type="ORF">SNEC2469_LOCUS5692</name>
</gene>
<sequence length="69" mass="7617">VTKPGALTLYGGIQSDFADGMHPYDSIPWRKKTTLKLVPFDNWAAYLDSSGAQVTLERSLGLDRTDSED</sequence>
<reference evidence="1" key="1">
    <citation type="submission" date="2021-02" db="EMBL/GenBank/DDBJ databases">
        <authorList>
            <person name="Dougan E. K."/>
            <person name="Rhodes N."/>
            <person name="Thang M."/>
            <person name="Chan C."/>
        </authorList>
    </citation>
    <scope>NUCLEOTIDE SEQUENCE</scope>
</reference>
<comment type="caution">
    <text evidence="1">The sequence shown here is derived from an EMBL/GenBank/DDBJ whole genome shotgun (WGS) entry which is preliminary data.</text>
</comment>
<accession>A0A812M8L6</accession>
<keyword evidence="2" id="KW-1185">Reference proteome</keyword>
<feature type="non-terminal residue" evidence="1">
    <location>
        <position position="1"/>
    </location>
</feature>